<dbReference type="Pfam" id="PF07327">
    <property type="entry name" value="Neuroparsin"/>
    <property type="match status" value="1"/>
</dbReference>
<dbReference type="InterPro" id="IPR010850">
    <property type="entry name" value="Neuroparsin"/>
</dbReference>
<keyword evidence="1" id="KW-0732">Signal</keyword>
<evidence type="ECO:0000256" key="1">
    <source>
        <dbReference type="SAM" id="SignalP"/>
    </source>
</evidence>
<evidence type="ECO:0000313" key="3">
    <source>
        <dbReference type="Proteomes" id="UP001258017"/>
    </source>
</evidence>
<keyword evidence="3" id="KW-1185">Reference proteome</keyword>
<dbReference type="EMBL" id="JAIFRP010000031">
    <property type="protein sequence ID" value="KAK2582654.1"/>
    <property type="molecule type" value="Genomic_DNA"/>
</dbReference>
<gene>
    <name evidence="2" type="ORF">KPH14_004933</name>
</gene>
<reference evidence="2" key="2">
    <citation type="journal article" date="2023" name="Commun. Biol.">
        <title>Intrasexual cuticular hydrocarbon dimorphism in a wasp sheds light on hydrocarbon biosynthesis genes in Hymenoptera.</title>
        <authorList>
            <person name="Moris V.C."/>
            <person name="Podsiadlowski L."/>
            <person name="Martin S."/>
            <person name="Oeyen J.P."/>
            <person name="Donath A."/>
            <person name="Petersen M."/>
            <person name="Wilbrandt J."/>
            <person name="Misof B."/>
            <person name="Liedtke D."/>
            <person name="Thamm M."/>
            <person name="Scheiner R."/>
            <person name="Schmitt T."/>
            <person name="Niehuis O."/>
        </authorList>
    </citation>
    <scope>NUCLEOTIDE SEQUENCE</scope>
    <source>
        <strain evidence="2">GBR_01_08_01A</strain>
    </source>
</reference>
<evidence type="ECO:0000313" key="2">
    <source>
        <dbReference type="EMBL" id="KAK2582654.1"/>
    </source>
</evidence>
<sequence>MSGQSIYVLALLSIVFLSCSFAHPSIRTREDVRAVCDGCGYECDKCQYGVTISTLCGVPECRRGPGEICGGPSDSWGVCGDGLICSCNKCIGCSVDQLTCYSNPCPPHRSLEARHLGTFYGFPTAK</sequence>
<evidence type="ECO:0008006" key="4">
    <source>
        <dbReference type="Google" id="ProtNLM"/>
    </source>
</evidence>
<proteinExistence type="predicted"/>
<name>A0AAD9RMU9_9HYME</name>
<accession>A0AAD9RMU9</accession>
<dbReference type="Proteomes" id="UP001258017">
    <property type="component" value="Unassembled WGS sequence"/>
</dbReference>
<feature type="signal peptide" evidence="1">
    <location>
        <begin position="1"/>
        <end position="22"/>
    </location>
</feature>
<feature type="chain" id="PRO_5042202537" description="Neuroparsin" evidence="1">
    <location>
        <begin position="23"/>
        <end position="126"/>
    </location>
</feature>
<reference evidence="2" key="1">
    <citation type="submission" date="2021-08" db="EMBL/GenBank/DDBJ databases">
        <authorList>
            <person name="Misof B."/>
            <person name="Oliver O."/>
            <person name="Podsiadlowski L."/>
            <person name="Donath A."/>
            <person name="Peters R."/>
            <person name="Mayer C."/>
            <person name="Rust J."/>
            <person name="Gunkel S."/>
            <person name="Lesny P."/>
            <person name="Martin S."/>
            <person name="Oeyen J.P."/>
            <person name="Petersen M."/>
            <person name="Panagiotis P."/>
            <person name="Wilbrandt J."/>
            <person name="Tanja T."/>
        </authorList>
    </citation>
    <scope>NUCLEOTIDE SEQUENCE</scope>
    <source>
        <strain evidence="2">GBR_01_08_01A</strain>
        <tissue evidence="2">Thorax + abdomen</tissue>
    </source>
</reference>
<protein>
    <recommendedName>
        <fullName evidence="4">Neuroparsin</fullName>
    </recommendedName>
</protein>
<dbReference type="AlphaFoldDB" id="A0AAD9RMU9"/>
<organism evidence="2 3">
    <name type="scientific">Odynerus spinipes</name>
    <dbReference type="NCBI Taxonomy" id="1348599"/>
    <lineage>
        <taxon>Eukaryota</taxon>
        <taxon>Metazoa</taxon>
        <taxon>Ecdysozoa</taxon>
        <taxon>Arthropoda</taxon>
        <taxon>Hexapoda</taxon>
        <taxon>Insecta</taxon>
        <taxon>Pterygota</taxon>
        <taxon>Neoptera</taxon>
        <taxon>Endopterygota</taxon>
        <taxon>Hymenoptera</taxon>
        <taxon>Apocrita</taxon>
        <taxon>Aculeata</taxon>
        <taxon>Vespoidea</taxon>
        <taxon>Vespidae</taxon>
        <taxon>Eumeninae</taxon>
        <taxon>Odynerus</taxon>
    </lineage>
</organism>
<comment type="caution">
    <text evidence="2">The sequence shown here is derived from an EMBL/GenBank/DDBJ whole genome shotgun (WGS) entry which is preliminary data.</text>
</comment>